<feature type="domain" description="Apple" evidence="1">
    <location>
        <begin position="171"/>
        <end position="208"/>
    </location>
</feature>
<sequence>MGVWNNLGFNMEIKLFEDGFEYDWFTMKYGEMISFEERRGVFVNRILNRVKAKIVYGDEEFGFFQVEFDVISPDARCWGRYNRFIVDIYGIYCGYNEGYYVKAHEWTHIPKKESIPIHKPSDYDSNVQVPDRKLLIKNKSSEYGKWLTEQEKKLIKWKDNWAHACDFEGENIKFESLKGEECGGRCAQTASCTHFTWTSFNGGTCWMKSKNGIAKSDAFYTYDKSMVCGVVRSEADAKIDWKGNWALACDFKDNDLKNEKSTGEECGGRCAQTASCTHFTWTSFNGGTCWMKSKNGIAKSDAIFTGDESMFLKIRCIKINIKN</sequence>
<evidence type="ECO:0000259" key="1">
    <source>
        <dbReference type="Pfam" id="PF14295"/>
    </source>
</evidence>
<dbReference type="Pfam" id="PF14295">
    <property type="entry name" value="PAN_4"/>
    <property type="match status" value="2"/>
</dbReference>
<organism evidence="2 3">
    <name type="scientific">Brachionus plicatilis</name>
    <name type="common">Marine rotifer</name>
    <name type="synonym">Brachionus muelleri</name>
    <dbReference type="NCBI Taxonomy" id="10195"/>
    <lineage>
        <taxon>Eukaryota</taxon>
        <taxon>Metazoa</taxon>
        <taxon>Spiralia</taxon>
        <taxon>Gnathifera</taxon>
        <taxon>Rotifera</taxon>
        <taxon>Eurotatoria</taxon>
        <taxon>Monogononta</taxon>
        <taxon>Pseudotrocha</taxon>
        <taxon>Ploima</taxon>
        <taxon>Brachionidae</taxon>
        <taxon>Brachionus</taxon>
    </lineage>
</organism>
<name>A0A3M7RQA8_BRAPC</name>
<dbReference type="STRING" id="10195.A0A3M7RQA8"/>
<dbReference type="OrthoDB" id="568194at2759"/>
<gene>
    <name evidence="2" type="ORF">BpHYR1_017067</name>
</gene>
<comment type="caution">
    <text evidence="2">The sequence shown here is derived from an EMBL/GenBank/DDBJ whole genome shotgun (WGS) entry which is preliminary data.</text>
</comment>
<dbReference type="InterPro" id="IPR003609">
    <property type="entry name" value="Pan_app"/>
</dbReference>
<evidence type="ECO:0000313" key="3">
    <source>
        <dbReference type="Proteomes" id="UP000276133"/>
    </source>
</evidence>
<dbReference type="Proteomes" id="UP000276133">
    <property type="component" value="Unassembled WGS sequence"/>
</dbReference>
<keyword evidence="2" id="KW-0675">Receptor</keyword>
<feature type="domain" description="Apple" evidence="1">
    <location>
        <begin position="250"/>
        <end position="292"/>
    </location>
</feature>
<proteinExistence type="predicted"/>
<protein>
    <submittedName>
        <fullName evidence="2">Fibroblast growth factor receptor-like</fullName>
    </submittedName>
</protein>
<keyword evidence="3" id="KW-1185">Reference proteome</keyword>
<reference evidence="2 3" key="1">
    <citation type="journal article" date="2018" name="Sci. Rep.">
        <title>Genomic signatures of local adaptation to the degree of environmental predictability in rotifers.</title>
        <authorList>
            <person name="Franch-Gras L."/>
            <person name="Hahn C."/>
            <person name="Garcia-Roger E.M."/>
            <person name="Carmona M.J."/>
            <person name="Serra M."/>
            <person name="Gomez A."/>
        </authorList>
    </citation>
    <scope>NUCLEOTIDE SEQUENCE [LARGE SCALE GENOMIC DNA]</scope>
    <source>
        <strain evidence="2">HYR1</strain>
    </source>
</reference>
<accession>A0A3M7RQA8</accession>
<dbReference type="AlphaFoldDB" id="A0A3M7RQA8"/>
<dbReference type="EMBL" id="REGN01002888">
    <property type="protein sequence ID" value="RNA25669.1"/>
    <property type="molecule type" value="Genomic_DNA"/>
</dbReference>
<evidence type="ECO:0000313" key="2">
    <source>
        <dbReference type="EMBL" id="RNA25669.1"/>
    </source>
</evidence>
<dbReference type="Gene3D" id="3.50.4.10">
    <property type="entry name" value="Hepatocyte Growth Factor"/>
    <property type="match status" value="2"/>
</dbReference>